<comment type="caution">
    <text evidence="3">The sequence shown here is derived from an EMBL/GenBank/DDBJ whole genome shotgun (WGS) entry which is preliminary data.</text>
</comment>
<sequence length="113" mass="12389">MKDLSFVGVTTEHLKSLESINELFEDPGNQAEHKEARNEDVGGVSGKAASRTPKGTSFHLAFPRFVPPDLEFHVPGVGTLEGDVVPVIVPARTTFLFHSSQSRTFYQLTALFC</sequence>
<accession>A0AAV0FX86</accession>
<dbReference type="Proteomes" id="UP001152523">
    <property type="component" value="Unassembled WGS sequence"/>
</dbReference>
<evidence type="ECO:0000313" key="4">
    <source>
        <dbReference type="Proteomes" id="UP001152523"/>
    </source>
</evidence>
<gene>
    <name evidence="2" type="ORF">CEPIT_LOCUS21970</name>
    <name evidence="3" type="ORF">CEPIT_LOCUS38205</name>
</gene>
<organism evidence="3 4">
    <name type="scientific">Cuscuta epithymum</name>
    <dbReference type="NCBI Taxonomy" id="186058"/>
    <lineage>
        <taxon>Eukaryota</taxon>
        <taxon>Viridiplantae</taxon>
        <taxon>Streptophyta</taxon>
        <taxon>Embryophyta</taxon>
        <taxon>Tracheophyta</taxon>
        <taxon>Spermatophyta</taxon>
        <taxon>Magnoliopsida</taxon>
        <taxon>eudicotyledons</taxon>
        <taxon>Gunneridae</taxon>
        <taxon>Pentapetalae</taxon>
        <taxon>asterids</taxon>
        <taxon>lamiids</taxon>
        <taxon>Solanales</taxon>
        <taxon>Convolvulaceae</taxon>
        <taxon>Cuscuteae</taxon>
        <taxon>Cuscuta</taxon>
        <taxon>Cuscuta subgen. Cuscuta</taxon>
    </lineage>
</organism>
<evidence type="ECO:0000256" key="1">
    <source>
        <dbReference type="SAM" id="MobiDB-lite"/>
    </source>
</evidence>
<dbReference type="EMBL" id="CAMAPF010000494">
    <property type="protein sequence ID" value="CAH9117677.1"/>
    <property type="molecule type" value="Genomic_DNA"/>
</dbReference>
<reference evidence="3" key="1">
    <citation type="submission" date="2022-07" db="EMBL/GenBank/DDBJ databases">
        <authorList>
            <person name="Macas J."/>
            <person name="Novak P."/>
            <person name="Neumann P."/>
        </authorList>
    </citation>
    <scope>NUCLEOTIDE SEQUENCE</scope>
</reference>
<dbReference type="AlphaFoldDB" id="A0AAV0FX86"/>
<protein>
    <submittedName>
        <fullName evidence="3">Uncharacterized protein</fullName>
    </submittedName>
</protein>
<feature type="region of interest" description="Disordered" evidence="1">
    <location>
        <begin position="28"/>
        <end position="55"/>
    </location>
</feature>
<keyword evidence="4" id="KW-1185">Reference proteome</keyword>
<evidence type="ECO:0000313" key="2">
    <source>
        <dbReference type="EMBL" id="CAH9117677.1"/>
    </source>
</evidence>
<evidence type="ECO:0000313" key="3">
    <source>
        <dbReference type="EMBL" id="CAH9140257.1"/>
    </source>
</evidence>
<dbReference type="EMBL" id="CAMAPF010001023">
    <property type="protein sequence ID" value="CAH9140257.1"/>
    <property type="molecule type" value="Genomic_DNA"/>
</dbReference>
<proteinExistence type="predicted"/>
<feature type="compositionally biased region" description="Basic and acidic residues" evidence="1">
    <location>
        <begin position="31"/>
        <end position="40"/>
    </location>
</feature>
<name>A0AAV0FX86_9ASTE</name>